<name>A0A9P5ZMW8_PLEER</name>
<accession>A0A9P5ZMW8</accession>
<gene>
    <name evidence="1" type="ORF">BDN71DRAFT_1498413</name>
</gene>
<dbReference type="EMBL" id="MU154635">
    <property type="protein sequence ID" value="KAF9490714.1"/>
    <property type="molecule type" value="Genomic_DNA"/>
</dbReference>
<protein>
    <submittedName>
        <fullName evidence="1">Uncharacterized protein</fullName>
    </submittedName>
</protein>
<dbReference type="Proteomes" id="UP000807025">
    <property type="component" value="Unassembled WGS sequence"/>
</dbReference>
<reference evidence="1" key="1">
    <citation type="submission" date="2020-11" db="EMBL/GenBank/DDBJ databases">
        <authorList>
            <consortium name="DOE Joint Genome Institute"/>
            <person name="Ahrendt S."/>
            <person name="Riley R."/>
            <person name="Andreopoulos W."/>
            <person name="Labutti K."/>
            <person name="Pangilinan J."/>
            <person name="Ruiz-Duenas F.J."/>
            <person name="Barrasa J.M."/>
            <person name="Sanchez-Garcia M."/>
            <person name="Camarero S."/>
            <person name="Miyauchi S."/>
            <person name="Serrano A."/>
            <person name="Linde D."/>
            <person name="Babiker R."/>
            <person name="Drula E."/>
            <person name="Ayuso-Fernandez I."/>
            <person name="Pacheco R."/>
            <person name="Padilla G."/>
            <person name="Ferreira P."/>
            <person name="Barriuso J."/>
            <person name="Kellner H."/>
            <person name="Castanera R."/>
            <person name="Alfaro M."/>
            <person name="Ramirez L."/>
            <person name="Pisabarro A.G."/>
            <person name="Kuo A."/>
            <person name="Tritt A."/>
            <person name="Lipzen A."/>
            <person name="He G."/>
            <person name="Yan M."/>
            <person name="Ng V."/>
            <person name="Cullen D."/>
            <person name="Martin F."/>
            <person name="Rosso M.-N."/>
            <person name="Henrissat B."/>
            <person name="Hibbett D."/>
            <person name="Martinez A.T."/>
            <person name="Grigoriev I.V."/>
        </authorList>
    </citation>
    <scope>NUCLEOTIDE SEQUENCE</scope>
    <source>
        <strain evidence="1">ATCC 90797</strain>
    </source>
</reference>
<evidence type="ECO:0000313" key="1">
    <source>
        <dbReference type="EMBL" id="KAF9490714.1"/>
    </source>
</evidence>
<sequence length="179" mass="20294">MKQETMSSRSEDFELLPGIYIQQVPDDQTFSLDIFHLRWSVGPISLSLPTSSLTMLKLESNGKLRNVILANYHAIHDTRCKARKEEDILLPAIGSKQFQKSQLQSPLRLHSVLAPISEESNWSTENVFQKPILQVQRNLQLGGPQQTRVPFSGGEMMRELAAAKQSTLSPYRNRPPPNR</sequence>
<evidence type="ECO:0000313" key="2">
    <source>
        <dbReference type="Proteomes" id="UP000807025"/>
    </source>
</evidence>
<proteinExistence type="predicted"/>
<organism evidence="1 2">
    <name type="scientific">Pleurotus eryngii</name>
    <name type="common">Boletus of the steppes</name>
    <dbReference type="NCBI Taxonomy" id="5323"/>
    <lineage>
        <taxon>Eukaryota</taxon>
        <taxon>Fungi</taxon>
        <taxon>Dikarya</taxon>
        <taxon>Basidiomycota</taxon>
        <taxon>Agaricomycotina</taxon>
        <taxon>Agaricomycetes</taxon>
        <taxon>Agaricomycetidae</taxon>
        <taxon>Agaricales</taxon>
        <taxon>Pleurotineae</taxon>
        <taxon>Pleurotaceae</taxon>
        <taxon>Pleurotus</taxon>
    </lineage>
</organism>
<dbReference type="AlphaFoldDB" id="A0A9P5ZMW8"/>
<comment type="caution">
    <text evidence="1">The sequence shown here is derived from an EMBL/GenBank/DDBJ whole genome shotgun (WGS) entry which is preliminary data.</text>
</comment>
<keyword evidence="2" id="KW-1185">Reference proteome</keyword>